<reference evidence="2" key="1">
    <citation type="submission" date="2006-10" db="EMBL/GenBank/DDBJ databases">
        <authorList>
            <person name="Amadeo P."/>
            <person name="Zhao Q."/>
            <person name="Wortman J."/>
            <person name="Fraser-Liggett C."/>
            <person name="Carlton J."/>
        </authorList>
    </citation>
    <scope>NUCLEOTIDE SEQUENCE</scope>
    <source>
        <strain evidence="2">G3</strain>
    </source>
</reference>
<name>A2FZC9_TRIV3</name>
<keyword evidence="1" id="KW-0472">Membrane</keyword>
<feature type="transmembrane region" description="Helical" evidence="1">
    <location>
        <begin position="218"/>
        <end position="241"/>
    </location>
</feature>
<dbReference type="EMBL" id="DS114171">
    <property type="protein sequence ID" value="EAX89735.1"/>
    <property type="molecule type" value="Genomic_DNA"/>
</dbReference>
<dbReference type="VEuPathDB" id="TrichDB:TVAGG3_0795170"/>
<dbReference type="RefSeq" id="XP_001302665.1">
    <property type="nucleotide sequence ID" value="XM_001302664.1"/>
</dbReference>
<proteinExistence type="predicted"/>
<dbReference type="AlphaFoldDB" id="A2FZC9"/>
<dbReference type="KEGG" id="tva:4747408"/>
<gene>
    <name evidence="2" type="ORF">TVAG_137430</name>
</gene>
<keyword evidence="1" id="KW-0812">Transmembrane</keyword>
<dbReference type="Proteomes" id="UP000001542">
    <property type="component" value="Unassembled WGS sequence"/>
</dbReference>
<keyword evidence="1" id="KW-1133">Transmembrane helix</keyword>
<dbReference type="VEuPathDB" id="TrichDB:TVAG_137430"/>
<dbReference type="InParanoid" id="A2FZC9"/>
<organism evidence="2 3">
    <name type="scientific">Trichomonas vaginalis (strain ATCC PRA-98 / G3)</name>
    <dbReference type="NCBI Taxonomy" id="412133"/>
    <lineage>
        <taxon>Eukaryota</taxon>
        <taxon>Metamonada</taxon>
        <taxon>Parabasalia</taxon>
        <taxon>Trichomonadida</taxon>
        <taxon>Trichomonadidae</taxon>
        <taxon>Trichomonas</taxon>
    </lineage>
</organism>
<reference evidence="2" key="2">
    <citation type="journal article" date="2007" name="Science">
        <title>Draft genome sequence of the sexually transmitted pathogen Trichomonas vaginalis.</title>
        <authorList>
            <person name="Carlton J.M."/>
            <person name="Hirt R.P."/>
            <person name="Silva J.C."/>
            <person name="Delcher A.L."/>
            <person name="Schatz M."/>
            <person name="Zhao Q."/>
            <person name="Wortman J.R."/>
            <person name="Bidwell S.L."/>
            <person name="Alsmark U.C.M."/>
            <person name="Besteiro S."/>
            <person name="Sicheritz-Ponten T."/>
            <person name="Noel C.J."/>
            <person name="Dacks J.B."/>
            <person name="Foster P.G."/>
            <person name="Simillion C."/>
            <person name="Van de Peer Y."/>
            <person name="Miranda-Saavedra D."/>
            <person name="Barton G.J."/>
            <person name="Westrop G.D."/>
            <person name="Mueller S."/>
            <person name="Dessi D."/>
            <person name="Fiori P.L."/>
            <person name="Ren Q."/>
            <person name="Paulsen I."/>
            <person name="Zhang H."/>
            <person name="Bastida-Corcuera F.D."/>
            <person name="Simoes-Barbosa A."/>
            <person name="Brown M.T."/>
            <person name="Hayes R.D."/>
            <person name="Mukherjee M."/>
            <person name="Okumura C.Y."/>
            <person name="Schneider R."/>
            <person name="Smith A.J."/>
            <person name="Vanacova S."/>
            <person name="Villalvazo M."/>
            <person name="Haas B.J."/>
            <person name="Pertea M."/>
            <person name="Feldblyum T.V."/>
            <person name="Utterback T.R."/>
            <person name="Shu C.L."/>
            <person name="Osoegawa K."/>
            <person name="de Jong P.J."/>
            <person name="Hrdy I."/>
            <person name="Horvathova L."/>
            <person name="Zubacova Z."/>
            <person name="Dolezal P."/>
            <person name="Malik S.B."/>
            <person name="Logsdon J.M. Jr."/>
            <person name="Henze K."/>
            <person name="Gupta A."/>
            <person name="Wang C.C."/>
            <person name="Dunne R.L."/>
            <person name="Upcroft J.A."/>
            <person name="Upcroft P."/>
            <person name="White O."/>
            <person name="Salzberg S.L."/>
            <person name="Tang P."/>
            <person name="Chiu C.-H."/>
            <person name="Lee Y.-S."/>
            <person name="Embley T.M."/>
            <person name="Coombs G.H."/>
            <person name="Mottram J.C."/>
            <person name="Tachezy J."/>
            <person name="Fraser-Liggett C.M."/>
            <person name="Johnson P.J."/>
        </authorList>
    </citation>
    <scope>NUCLEOTIDE SEQUENCE [LARGE SCALE GENOMIC DNA]</scope>
    <source>
        <strain evidence="2">G3</strain>
    </source>
</reference>
<evidence type="ECO:0000313" key="3">
    <source>
        <dbReference type="Proteomes" id="UP000001542"/>
    </source>
</evidence>
<keyword evidence="3" id="KW-1185">Reference proteome</keyword>
<evidence type="ECO:0000256" key="1">
    <source>
        <dbReference type="SAM" id="Phobius"/>
    </source>
</evidence>
<protein>
    <submittedName>
        <fullName evidence="2">Uncharacterized protein</fullName>
    </submittedName>
</protein>
<evidence type="ECO:0000313" key="2">
    <source>
        <dbReference type="EMBL" id="EAX89735.1"/>
    </source>
</evidence>
<accession>A2FZC9</accession>
<sequence length="297" mass="34477">MITDYYDLTALLIAAIDSERDPELTIECAKLLMMKRYIPYRIRLQLFQMDINNLSVTSKQTLFSILSDLNKIRTNFDDIQDVISVIENKKQMTKIYLYAFVNTLLESQSQLQKEVCVINYAVSTHDYRVMAMYNIQHSMLCPEIINSYIDYLLKIGGNYIQATKIVSSISSIRNSLIKINDSTPLLKFSDSKSRLEIDLPNGSELISNQKTLEIVPNWGLRLIILVSILLVIFIYFPVLTLENIEHSKTLKNNEYFRHDHSPPYYISSYTVKNIYSYFKIYNVTFDPKILSLLTLQG</sequence>